<name>A0A6J5PXE9_9CAUD</name>
<dbReference type="Pfam" id="PF23899">
    <property type="entry name" value="SU10_portal"/>
    <property type="match status" value="1"/>
</dbReference>
<organism evidence="1">
    <name type="scientific">uncultured Caudovirales phage</name>
    <dbReference type="NCBI Taxonomy" id="2100421"/>
    <lineage>
        <taxon>Viruses</taxon>
        <taxon>Duplodnaviria</taxon>
        <taxon>Heunggongvirae</taxon>
        <taxon>Uroviricota</taxon>
        <taxon>Caudoviricetes</taxon>
        <taxon>Peduoviridae</taxon>
        <taxon>Maltschvirus</taxon>
        <taxon>Maltschvirus maltsch</taxon>
    </lineage>
</organism>
<dbReference type="EMBL" id="LR796927">
    <property type="protein sequence ID" value="CAB4175812.1"/>
    <property type="molecule type" value="Genomic_DNA"/>
</dbReference>
<accession>A0A6J5PXE9</accession>
<dbReference type="InterPro" id="IPR056909">
    <property type="entry name" value="SU10_portal"/>
</dbReference>
<sequence>MLDKQNIIVESLESPPGNKGIEYQVAHEAYLKMVDYLRLTQAKNTLNRLSDYHYLNIAVSNSTEPVRGIDYISPVVSPGIDYSTAVITKCLMPNGKINFDFERFSESDEPGARQAAKMALHFLNSKNDSYQFVRDWAQDALLHKCGVVMVSPVREQITQYKEVEGTKDNLRSFEIMATEKGLTAKRQQMRRIDVDLQGVAQETMMPDETGMPTEPSPEEVNDAIKAHTIYRAKYKLTGYSTNIQVKHVAQHYFVCNPTIPGIRKQDFCGFYDPMTIHEAKAQYPYIDLEKFAEHAAYGPAGAYQAGALENDLALHARDSTPVPGQGVIASAGADRFSRVVMLTTAWLRRDIDNDGEEETIEICYSGSYILYVKEVDFIPLAVMVPKPIVGNFFGYSQAERLVPLQEYKTAINRAEIAFAMQASTPRIGVNPEFIDAEEIQRGVSALFVLDRKFDPTKHIYEFQAMEGNLAYVQDAMQRFDQDTSRMLGMTNPADTLNPEVMKDGNSGYKLQLAMGPNQLIQDEMVKNCAIGLKDLIYIVWKTMIQYGDDYNMQQLAEAMLPGAGFLDAKSMENFDFIDRNMINIDLALGFLSDENRLTRQQLIAQAQAQFAQLVAQLDPSVPELFAKARRPFEDTLYTLGVKNCDAYLPTMEEAAKMLQAQAAKGPGVAEQELQSKVGLNQAKTKESETVSALNVKKAEDIDMDNYFEMAAMKAGKLTAVQVD</sequence>
<proteinExistence type="predicted"/>
<evidence type="ECO:0000313" key="1">
    <source>
        <dbReference type="EMBL" id="CAB4175812.1"/>
    </source>
</evidence>
<gene>
    <name evidence="1" type="ORF">UFOVP996_30</name>
</gene>
<reference evidence="1" key="1">
    <citation type="submission" date="2020-05" db="EMBL/GenBank/DDBJ databases">
        <authorList>
            <person name="Chiriac C."/>
            <person name="Salcher M."/>
            <person name="Ghai R."/>
            <person name="Kavagutti S V."/>
        </authorList>
    </citation>
    <scope>NUCLEOTIDE SEQUENCE</scope>
</reference>
<protein>
    <submittedName>
        <fullName evidence="1">Uncharacterized protein</fullName>
    </submittedName>
</protein>